<dbReference type="AlphaFoldDB" id="A0A3A5MPW9"/>
<dbReference type="InterPro" id="IPR025447">
    <property type="entry name" value="DUF4192"/>
</dbReference>
<sequence>MANHIVKTKEAHDFLALVPQLVGFTPENSVVLVAFRGNRTCGALRFNLPEANVPAKVQKRIATSLIGTLCKIPGVDALVPVVYTAASVSATRGLPHARFADSLAKRAELSGFLVRDALCVASNAWGSYLDPQCPVGGHPLSRIAGSFVHADVPEVVARGLGTVLTGTELPTIDLAAKERVAAQYRRLQKGFGTARNASALVSMIGEVVDPVELAEVALGWNTTALSAADAAALLYVVQGPGCRDQVMVQFAFGREAGAAAHAANLRYWELQRRTGLSMDDIVALELAAEAAGLEVHAPDDRAEGEAINDGAARRRGLLMADLMLGKTDDRPDLDRTDRAITLLKTVIAMAPRSARPAPLCMLAWLSWSLGSGSVAGLYVDTALAIDPGYNMALLLDTLLRSGHLPEWAFRVPLEDSDR</sequence>
<comment type="caution">
    <text evidence="1">The sequence shown here is derived from an EMBL/GenBank/DDBJ whole genome shotgun (WGS) entry which is preliminary data.</text>
</comment>
<gene>
    <name evidence="1" type="ORF">D6T64_14685</name>
</gene>
<dbReference type="Proteomes" id="UP000272015">
    <property type="component" value="Unassembled WGS sequence"/>
</dbReference>
<evidence type="ECO:0000313" key="2">
    <source>
        <dbReference type="Proteomes" id="UP000272015"/>
    </source>
</evidence>
<protein>
    <submittedName>
        <fullName evidence="1">DUF4192 family protein</fullName>
    </submittedName>
</protein>
<evidence type="ECO:0000313" key="1">
    <source>
        <dbReference type="EMBL" id="RJT87544.1"/>
    </source>
</evidence>
<dbReference type="RefSeq" id="WP_119975418.1">
    <property type="nucleotide sequence ID" value="NZ_JBHSQA010000003.1"/>
</dbReference>
<dbReference type="Pfam" id="PF13830">
    <property type="entry name" value="DUF4192"/>
    <property type="match status" value="2"/>
</dbReference>
<proteinExistence type="predicted"/>
<name>A0A3A5MPW9_9MICO</name>
<reference evidence="1 2" key="1">
    <citation type="submission" date="2018-09" db="EMBL/GenBank/DDBJ databases">
        <title>Novel species of Cryobacterium.</title>
        <authorList>
            <person name="Liu Q."/>
            <person name="Xin Y.-H."/>
        </authorList>
    </citation>
    <scope>NUCLEOTIDE SEQUENCE [LARGE SCALE GENOMIC DNA]</scope>
    <source>
        <strain evidence="1 2">Hh39</strain>
    </source>
</reference>
<dbReference type="OrthoDB" id="4954868at2"/>
<organism evidence="1 2">
    <name type="scientific">Cryobacterium melibiosiphilum</name>
    <dbReference type="NCBI Taxonomy" id="995039"/>
    <lineage>
        <taxon>Bacteria</taxon>
        <taxon>Bacillati</taxon>
        <taxon>Actinomycetota</taxon>
        <taxon>Actinomycetes</taxon>
        <taxon>Micrococcales</taxon>
        <taxon>Microbacteriaceae</taxon>
        <taxon>Cryobacterium</taxon>
    </lineage>
</organism>
<dbReference type="EMBL" id="QZVS01000089">
    <property type="protein sequence ID" value="RJT87544.1"/>
    <property type="molecule type" value="Genomic_DNA"/>
</dbReference>
<keyword evidence="2" id="KW-1185">Reference proteome</keyword>
<accession>A0A3A5MPW9</accession>